<keyword evidence="3" id="KW-0413">Isomerase</keyword>
<dbReference type="SUPFAM" id="SSF54637">
    <property type="entry name" value="Thioesterase/thiol ester dehydrase-isomerase"/>
    <property type="match status" value="1"/>
</dbReference>
<dbReference type="AlphaFoldDB" id="A0A165RT67"/>
<dbReference type="STRING" id="1314783.A0A165RT67"/>
<dbReference type="InterPro" id="IPR006683">
    <property type="entry name" value="Thioestr_dom"/>
</dbReference>
<keyword evidence="4" id="KW-1185">Reference proteome</keyword>
<dbReference type="GO" id="GO:0016853">
    <property type="term" value="F:isomerase activity"/>
    <property type="evidence" value="ECO:0007669"/>
    <property type="project" value="UniProtKB-KW"/>
</dbReference>
<dbReference type="InterPro" id="IPR052061">
    <property type="entry name" value="PTE-AB_protein"/>
</dbReference>
<dbReference type="PANTHER" id="PTHR47260">
    <property type="entry name" value="UPF0644 PROTEIN PB2B4.06"/>
    <property type="match status" value="1"/>
</dbReference>
<dbReference type="OrthoDB" id="506431at2759"/>
<evidence type="ECO:0000313" key="3">
    <source>
        <dbReference type="EMBL" id="KZT71128.1"/>
    </source>
</evidence>
<sequence length="309" mass="33194">MLANLAARRTAAQLRPRLGHVSRRFASTSGGSSSSPSSIFRTIRSFSVYTSIAGIAYTVGSFYPPTLATYVSPRPAPPPLHPSDPEAVTYVAMLEDSLQRLAPLQRHREASTPGEWYEARPYAKIPPERRVNSLTGGALHGPGKLALPPLVRAKWDNSEALVFVHVGSALCGHEGIVHGGLLATLLDETLGRQALINLPDKIGVTAYLNLNYKAPTRADQFLVIKTRLVEVKGRKSKVAGAIEDMDGNVLVEAEALFIQPRYAKLLNTARMHELLGEPKESQEPIVEGANAPVPVNPPSGPPLVAGVKA</sequence>
<dbReference type="CDD" id="cd03443">
    <property type="entry name" value="PaaI_thioesterase"/>
    <property type="match status" value="1"/>
</dbReference>
<reference evidence="3 4" key="1">
    <citation type="journal article" date="2016" name="Mol. Biol. Evol.">
        <title>Comparative Genomics of Early-Diverging Mushroom-Forming Fungi Provides Insights into the Origins of Lignocellulose Decay Capabilities.</title>
        <authorList>
            <person name="Nagy L.G."/>
            <person name="Riley R."/>
            <person name="Tritt A."/>
            <person name="Adam C."/>
            <person name="Daum C."/>
            <person name="Floudas D."/>
            <person name="Sun H."/>
            <person name="Yadav J.S."/>
            <person name="Pangilinan J."/>
            <person name="Larsson K.H."/>
            <person name="Matsuura K."/>
            <person name="Barry K."/>
            <person name="Labutti K."/>
            <person name="Kuo R."/>
            <person name="Ohm R.A."/>
            <person name="Bhattacharya S.S."/>
            <person name="Shirouzu T."/>
            <person name="Yoshinaga Y."/>
            <person name="Martin F.M."/>
            <person name="Grigoriev I.V."/>
            <person name="Hibbett D.S."/>
        </authorList>
    </citation>
    <scope>NUCLEOTIDE SEQUENCE [LARGE SCALE GENOMIC DNA]</scope>
    <source>
        <strain evidence="3 4">L-15889</strain>
    </source>
</reference>
<dbReference type="PANTHER" id="PTHR47260:SF1">
    <property type="entry name" value="UPF0644 PROTEIN PB2B4.06"/>
    <property type="match status" value="1"/>
</dbReference>
<dbReference type="InterPro" id="IPR029069">
    <property type="entry name" value="HotDog_dom_sf"/>
</dbReference>
<evidence type="ECO:0000256" key="1">
    <source>
        <dbReference type="SAM" id="MobiDB-lite"/>
    </source>
</evidence>
<feature type="region of interest" description="Disordered" evidence="1">
    <location>
        <begin position="290"/>
        <end position="309"/>
    </location>
</feature>
<accession>A0A165RT67</accession>
<feature type="domain" description="Thioesterase" evidence="2">
    <location>
        <begin position="175"/>
        <end position="249"/>
    </location>
</feature>
<evidence type="ECO:0000313" key="4">
    <source>
        <dbReference type="Proteomes" id="UP000076727"/>
    </source>
</evidence>
<dbReference type="Pfam" id="PF03061">
    <property type="entry name" value="4HBT"/>
    <property type="match status" value="1"/>
</dbReference>
<proteinExistence type="predicted"/>
<protein>
    <submittedName>
        <fullName evidence="3">Thioesterase/thiol ester dehydrase-isomerase</fullName>
    </submittedName>
</protein>
<name>A0A165RT67_9APHY</name>
<gene>
    <name evidence="3" type="ORF">DAEQUDRAFT_744407</name>
</gene>
<organism evidence="3 4">
    <name type="scientific">Daedalea quercina L-15889</name>
    <dbReference type="NCBI Taxonomy" id="1314783"/>
    <lineage>
        <taxon>Eukaryota</taxon>
        <taxon>Fungi</taxon>
        <taxon>Dikarya</taxon>
        <taxon>Basidiomycota</taxon>
        <taxon>Agaricomycotina</taxon>
        <taxon>Agaricomycetes</taxon>
        <taxon>Polyporales</taxon>
        <taxon>Fomitopsis</taxon>
    </lineage>
</organism>
<dbReference type="Proteomes" id="UP000076727">
    <property type="component" value="Unassembled WGS sequence"/>
</dbReference>
<dbReference type="Gene3D" id="3.10.129.10">
    <property type="entry name" value="Hotdog Thioesterase"/>
    <property type="match status" value="1"/>
</dbReference>
<dbReference type="EMBL" id="KV429047">
    <property type="protein sequence ID" value="KZT71128.1"/>
    <property type="molecule type" value="Genomic_DNA"/>
</dbReference>
<evidence type="ECO:0000259" key="2">
    <source>
        <dbReference type="Pfam" id="PF03061"/>
    </source>
</evidence>